<dbReference type="EnsemblPlants" id="ORUFI10G11830.1">
    <property type="protein sequence ID" value="ORUFI10G11830.1"/>
    <property type="gene ID" value="ORUFI10G11830"/>
</dbReference>
<dbReference type="InterPro" id="IPR045005">
    <property type="entry name" value="BPM1-6"/>
</dbReference>
<keyword evidence="6" id="KW-1185">Reference proteome</keyword>
<name>A0A0E0QZL5_ORYRU</name>
<dbReference type="OMA" id="DEPVMGQ"/>
<dbReference type="PROSITE" id="PS50144">
    <property type="entry name" value="MATH"/>
    <property type="match status" value="1"/>
</dbReference>
<evidence type="ECO:0000256" key="2">
    <source>
        <dbReference type="ARBA" id="ARBA00010846"/>
    </source>
</evidence>
<dbReference type="Gramene" id="ORUFI10G11830.1">
    <property type="protein sequence ID" value="ORUFI10G11830.1"/>
    <property type="gene ID" value="ORUFI10G11830"/>
</dbReference>
<evidence type="ECO:0000313" key="6">
    <source>
        <dbReference type="Proteomes" id="UP000008022"/>
    </source>
</evidence>
<sequence length="357" mass="40136">MTTTTTTLASSAGDVPPPRSASTIVAARANHVLKIDGYSSALEANYKLRSFPFSAGGHTWHINYSMNIIKTDLRSRMSDKWLNDLTSCYIEKEILEGLILKNVLMKQISPPHHDFNPVSATGCTDYISLYLFLEDAVDEPVMGQVTFSLLDQDGKPVLSRTHTTRMFSFSLNSSFGFHKFIRREDMEQSKHLKDNCFAVSVHLVITKGAPSVKVPPSNLHSHYGDLLSSKQGADVEFMMFEALLIFIYTDMLPKMDQEDEVAMAQHLLVASDTYGLQRLMLICEDRLCNHINTDSVAIMLVLAEKHHCIRLKEVCFEFLSSSTALVEFMESSDFLYFIRSCPTVLKDLIYNVAAHGK</sequence>
<protein>
    <recommendedName>
        <fullName evidence="4">MATH domain-containing protein</fullName>
    </recommendedName>
</protein>
<dbReference type="GO" id="GO:0016567">
    <property type="term" value="P:protein ubiquitination"/>
    <property type="evidence" value="ECO:0007669"/>
    <property type="project" value="InterPro"/>
</dbReference>
<comment type="pathway">
    <text evidence="1">Protein modification; protein ubiquitination.</text>
</comment>
<dbReference type="PANTHER" id="PTHR26379:SF382">
    <property type="entry name" value="OS10G0435900 PROTEIN"/>
    <property type="match status" value="1"/>
</dbReference>
<dbReference type="Pfam" id="PF00651">
    <property type="entry name" value="BTB"/>
    <property type="match status" value="1"/>
</dbReference>
<dbReference type="SUPFAM" id="SSF49599">
    <property type="entry name" value="TRAF domain-like"/>
    <property type="match status" value="1"/>
</dbReference>
<evidence type="ECO:0000259" key="4">
    <source>
        <dbReference type="PROSITE" id="PS50144"/>
    </source>
</evidence>
<dbReference type="Proteomes" id="UP000008022">
    <property type="component" value="Unassembled WGS sequence"/>
</dbReference>
<proteinExistence type="inferred from homology"/>
<organism evidence="5 6">
    <name type="scientific">Oryza rufipogon</name>
    <name type="common">Brownbeard rice</name>
    <name type="synonym">Asian wild rice</name>
    <dbReference type="NCBI Taxonomy" id="4529"/>
    <lineage>
        <taxon>Eukaryota</taxon>
        <taxon>Viridiplantae</taxon>
        <taxon>Streptophyta</taxon>
        <taxon>Embryophyta</taxon>
        <taxon>Tracheophyta</taxon>
        <taxon>Spermatophyta</taxon>
        <taxon>Magnoliopsida</taxon>
        <taxon>Liliopsida</taxon>
        <taxon>Poales</taxon>
        <taxon>Poaceae</taxon>
        <taxon>BOP clade</taxon>
        <taxon>Oryzoideae</taxon>
        <taxon>Oryzeae</taxon>
        <taxon>Oryzinae</taxon>
        <taxon>Oryza</taxon>
    </lineage>
</organism>
<dbReference type="HOGENOM" id="CLU_004253_2_1_1"/>
<evidence type="ECO:0000256" key="3">
    <source>
        <dbReference type="SAM" id="MobiDB-lite"/>
    </source>
</evidence>
<feature type="domain" description="MATH" evidence="4">
    <location>
        <begin position="28"/>
        <end position="203"/>
    </location>
</feature>
<dbReference type="InterPro" id="IPR008974">
    <property type="entry name" value="TRAF-like"/>
</dbReference>
<dbReference type="Pfam" id="PF24570">
    <property type="entry name" value="BACK_BPM_SPOP"/>
    <property type="match status" value="1"/>
</dbReference>
<dbReference type="Gene3D" id="1.25.40.420">
    <property type="match status" value="1"/>
</dbReference>
<dbReference type="Pfam" id="PF22486">
    <property type="entry name" value="MATH_2"/>
    <property type="match status" value="1"/>
</dbReference>
<dbReference type="Gene3D" id="2.60.210.10">
    <property type="entry name" value="Apoptosis, Tumor Necrosis Factor Receptor Associated Protein 2, Chain A"/>
    <property type="match status" value="1"/>
</dbReference>
<evidence type="ECO:0000256" key="1">
    <source>
        <dbReference type="ARBA" id="ARBA00004906"/>
    </source>
</evidence>
<dbReference type="eggNOG" id="KOG1987">
    <property type="taxonomic scope" value="Eukaryota"/>
</dbReference>
<dbReference type="PANTHER" id="PTHR26379">
    <property type="entry name" value="BTB/POZ AND MATH DOMAIN-CONTAINING PROTEIN 1"/>
    <property type="match status" value="1"/>
</dbReference>
<dbReference type="Gene3D" id="3.30.710.10">
    <property type="entry name" value="Potassium Channel Kv1.1, Chain A"/>
    <property type="match status" value="1"/>
</dbReference>
<evidence type="ECO:0000313" key="5">
    <source>
        <dbReference type="EnsemblPlants" id="ORUFI10G11830.1"/>
    </source>
</evidence>
<dbReference type="InterPro" id="IPR011333">
    <property type="entry name" value="SKP1/BTB/POZ_sf"/>
</dbReference>
<dbReference type="AlphaFoldDB" id="A0A0E0QZL5"/>
<dbReference type="STRING" id="4529.A0A0E0QZL5"/>
<dbReference type="InterPro" id="IPR000210">
    <property type="entry name" value="BTB/POZ_dom"/>
</dbReference>
<feature type="region of interest" description="Disordered" evidence="3">
    <location>
        <begin position="1"/>
        <end position="20"/>
    </location>
</feature>
<accession>A0A0E0QZL5</accession>
<dbReference type="SUPFAM" id="SSF54695">
    <property type="entry name" value="POZ domain"/>
    <property type="match status" value="1"/>
</dbReference>
<dbReference type="CDD" id="cd00121">
    <property type="entry name" value="MATH"/>
    <property type="match status" value="1"/>
</dbReference>
<reference evidence="5" key="2">
    <citation type="submission" date="2015-06" db="UniProtKB">
        <authorList>
            <consortium name="EnsemblPlants"/>
        </authorList>
    </citation>
    <scope>IDENTIFICATION</scope>
</reference>
<dbReference type="InterPro" id="IPR002083">
    <property type="entry name" value="MATH/TRAF_dom"/>
</dbReference>
<reference evidence="6" key="1">
    <citation type="submission" date="2013-06" db="EMBL/GenBank/DDBJ databases">
        <authorList>
            <person name="Zhao Q."/>
        </authorList>
    </citation>
    <scope>NUCLEOTIDE SEQUENCE</scope>
    <source>
        <strain evidence="6">cv. W1943</strain>
    </source>
</reference>
<comment type="similarity">
    <text evidence="2">Belongs to the Tdpoz family.</text>
</comment>
<dbReference type="InterPro" id="IPR056423">
    <property type="entry name" value="BACK_BPM_SPOP"/>
</dbReference>